<evidence type="ECO:0000313" key="2">
    <source>
        <dbReference type="EMBL" id="QSE95836.1"/>
    </source>
</evidence>
<sequence>MFSDIAAVISPGLIIAGTIDCIAGPPIAKPSPTTTEDSITGVRPDSPSTPPGQPEPQRQATRADPGQQRTRHDLGGGLATVGQLPAERREEQLRGGVGHRHHAHGPGRTAQIECQDRGDHHEGPRAARREQFAPEERPEDRIDG</sequence>
<reference evidence="2 3" key="1">
    <citation type="journal article" date="2021" name="Microbiol. Resour. Announc.">
        <title>Complete Genome Sequences of Two Rhodococcus sp. Strains with Large and Linear Chromosomes, Isolated from Apple Rhizosphere.</title>
        <authorList>
            <person name="Benning S."/>
            <person name="Brugnone N."/>
            <person name="Siani R."/>
            <person name="Kublik S."/>
            <person name="Schloter M."/>
            <person name="Rad V."/>
        </authorList>
    </citation>
    <scope>NUCLEOTIDE SEQUENCE [LARGE SCALE GENOMIC DNA]</scope>
    <source>
        <strain evidence="2 3">R79</strain>
    </source>
</reference>
<feature type="compositionally biased region" description="Basic and acidic residues" evidence="1">
    <location>
        <begin position="114"/>
        <end position="144"/>
    </location>
</feature>
<accession>A0A974WDJ3</accession>
<organism evidence="2 3">
    <name type="scientific">Rhodococcus pseudokoreensis</name>
    <dbReference type="NCBI Taxonomy" id="2811421"/>
    <lineage>
        <taxon>Bacteria</taxon>
        <taxon>Bacillati</taxon>
        <taxon>Actinomycetota</taxon>
        <taxon>Actinomycetes</taxon>
        <taxon>Mycobacteriales</taxon>
        <taxon>Nocardiaceae</taxon>
        <taxon>Rhodococcus</taxon>
    </lineage>
</organism>
<dbReference type="EMBL" id="CP070619">
    <property type="protein sequence ID" value="QSE95836.1"/>
    <property type="molecule type" value="Genomic_DNA"/>
</dbReference>
<gene>
    <name evidence="2" type="ORF">JWS13_45130</name>
</gene>
<evidence type="ECO:0000313" key="3">
    <source>
        <dbReference type="Proteomes" id="UP000662986"/>
    </source>
</evidence>
<keyword evidence="3" id="KW-1185">Reference proteome</keyword>
<proteinExistence type="predicted"/>
<name>A0A974WDJ3_9NOCA</name>
<protein>
    <submittedName>
        <fullName evidence="2">Uncharacterized protein</fullName>
    </submittedName>
</protein>
<dbReference type="Proteomes" id="UP000662986">
    <property type="component" value="Chromosome"/>
</dbReference>
<reference evidence="2 3" key="2">
    <citation type="journal article" date="2022" name="Arch. Microbiol.">
        <title>Rhodococcus pseudokoreensis sp. nov. isolated from the rhizosphere of young M26 apple rootstocks.</title>
        <authorList>
            <person name="Kampfer P."/>
            <person name="Glaeser S.P."/>
            <person name="Blom J."/>
            <person name="Wolf J."/>
            <person name="Benning S."/>
            <person name="Schloter M."/>
            <person name="Neumann-Schaal M."/>
        </authorList>
    </citation>
    <scope>NUCLEOTIDE SEQUENCE [LARGE SCALE GENOMIC DNA]</scope>
    <source>
        <strain evidence="2 3">R79</strain>
    </source>
</reference>
<evidence type="ECO:0000256" key="1">
    <source>
        <dbReference type="SAM" id="MobiDB-lite"/>
    </source>
</evidence>
<feature type="region of interest" description="Disordered" evidence="1">
    <location>
        <begin position="25"/>
        <end position="144"/>
    </location>
</feature>